<reference evidence="1" key="1">
    <citation type="submission" date="2014-11" db="EMBL/GenBank/DDBJ databases">
        <authorList>
            <person name="Amaro Gonzalez C."/>
        </authorList>
    </citation>
    <scope>NUCLEOTIDE SEQUENCE</scope>
</reference>
<organism evidence="1">
    <name type="scientific">Anguilla anguilla</name>
    <name type="common">European freshwater eel</name>
    <name type="synonym">Muraena anguilla</name>
    <dbReference type="NCBI Taxonomy" id="7936"/>
    <lineage>
        <taxon>Eukaryota</taxon>
        <taxon>Metazoa</taxon>
        <taxon>Chordata</taxon>
        <taxon>Craniata</taxon>
        <taxon>Vertebrata</taxon>
        <taxon>Euteleostomi</taxon>
        <taxon>Actinopterygii</taxon>
        <taxon>Neopterygii</taxon>
        <taxon>Teleostei</taxon>
        <taxon>Anguilliformes</taxon>
        <taxon>Anguillidae</taxon>
        <taxon>Anguilla</taxon>
    </lineage>
</organism>
<dbReference type="EMBL" id="GBXM01092202">
    <property type="protein sequence ID" value="JAH16375.1"/>
    <property type="molecule type" value="Transcribed_RNA"/>
</dbReference>
<dbReference type="AlphaFoldDB" id="A0A0E9QJ62"/>
<reference evidence="1" key="2">
    <citation type="journal article" date="2015" name="Fish Shellfish Immunol.">
        <title>Early steps in the European eel (Anguilla anguilla)-Vibrio vulnificus interaction in the gills: Role of the RtxA13 toxin.</title>
        <authorList>
            <person name="Callol A."/>
            <person name="Pajuelo D."/>
            <person name="Ebbesson L."/>
            <person name="Teles M."/>
            <person name="MacKenzie S."/>
            <person name="Amaro C."/>
        </authorList>
    </citation>
    <scope>NUCLEOTIDE SEQUENCE</scope>
</reference>
<name>A0A0E9QJ62_ANGAN</name>
<proteinExistence type="predicted"/>
<sequence length="51" mass="6046">MPYISPVTGVHFIRCLKLLIIYNNREDVCWPWRLAGECTFIVLLKYTMSLK</sequence>
<evidence type="ECO:0000313" key="1">
    <source>
        <dbReference type="EMBL" id="JAH16375.1"/>
    </source>
</evidence>
<accession>A0A0E9QJ62</accession>
<protein>
    <submittedName>
        <fullName evidence="1">Uncharacterized protein</fullName>
    </submittedName>
</protein>